<feature type="compositionally biased region" description="Low complexity" evidence="2">
    <location>
        <begin position="90"/>
        <end position="105"/>
    </location>
</feature>
<gene>
    <name evidence="3" type="ORF">CTI12_AA082950</name>
</gene>
<dbReference type="OrthoDB" id="1418084at2759"/>
<proteinExistence type="predicted"/>
<dbReference type="PANTHER" id="PTHR45023:SF4">
    <property type="entry name" value="GLYCINE-RICH PROTEIN-RELATED"/>
    <property type="match status" value="1"/>
</dbReference>
<feature type="compositionally biased region" description="Polar residues" evidence="2">
    <location>
        <begin position="1"/>
        <end position="85"/>
    </location>
</feature>
<evidence type="ECO:0000256" key="1">
    <source>
        <dbReference type="SAM" id="Coils"/>
    </source>
</evidence>
<organism evidence="3 4">
    <name type="scientific">Artemisia annua</name>
    <name type="common">Sweet wormwood</name>
    <dbReference type="NCBI Taxonomy" id="35608"/>
    <lineage>
        <taxon>Eukaryota</taxon>
        <taxon>Viridiplantae</taxon>
        <taxon>Streptophyta</taxon>
        <taxon>Embryophyta</taxon>
        <taxon>Tracheophyta</taxon>
        <taxon>Spermatophyta</taxon>
        <taxon>Magnoliopsida</taxon>
        <taxon>eudicotyledons</taxon>
        <taxon>Gunneridae</taxon>
        <taxon>Pentapetalae</taxon>
        <taxon>asterids</taxon>
        <taxon>campanulids</taxon>
        <taxon>Asterales</taxon>
        <taxon>Asteraceae</taxon>
        <taxon>Asteroideae</taxon>
        <taxon>Anthemideae</taxon>
        <taxon>Artemisiinae</taxon>
        <taxon>Artemisia</taxon>
    </lineage>
</organism>
<reference evidence="3 4" key="1">
    <citation type="journal article" date="2018" name="Mol. Plant">
        <title>The genome of Artemisia annua provides insight into the evolution of Asteraceae family and artemisinin biosynthesis.</title>
        <authorList>
            <person name="Shen Q."/>
            <person name="Zhang L."/>
            <person name="Liao Z."/>
            <person name="Wang S."/>
            <person name="Yan T."/>
            <person name="Shi P."/>
            <person name="Liu M."/>
            <person name="Fu X."/>
            <person name="Pan Q."/>
            <person name="Wang Y."/>
            <person name="Lv Z."/>
            <person name="Lu X."/>
            <person name="Zhang F."/>
            <person name="Jiang W."/>
            <person name="Ma Y."/>
            <person name="Chen M."/>
            <person name="Hao X."/>
            <person name="Li L."/>
            <person name="Tang Y."/>
            <person name="Lv G."/>
            <person name="Zhou Y."/>
            <person name="Sun X."/>
            <person name="Brodelius P.E."/>
            <person name="Rose J.K.C."/>
            <person name="Tang K."/>
        </authorList>
    </citation>
    <scope>NUCLEOTIDE SEQUENCE [LARGE SCALE GENOMIC DNA]</scope>
    <source>
        <strain evidence="4">cv. Huhao1</strain>
        <tissue evidence="3">Leaf</tissue>
    </source>
</reference>
<comment type="caution">
    <text evidence="3">The sequence shown here is derived from an EMBL/GenBank/DDBJ whole genome shotgun (WGS) entry which is preliminary data.</text>
</comment>
<sequence length="412" mass="47332">MSQNPNQPGFFTNLLTSSQHQYGGSSNSSTPPSQKNSPQSPYGSQQFNPQQIYRNQQYVFQQGFASQGQFNPTPQFYNPNVASNFPTPPSQTTRTTTTPTTVPKPRSSAKGRGKKTKSQKAKKVVDLDADDDDDLEDYGQTRVSRRWTKEEEKLLAEAWIETSQDEEMGNSKSDEYFWNEIHEAFNERTVSDPRTKNMLTGKWSRLNGDCQKFNAIYKHIGRRSGENDRDQIENAKKSFEERFGTRGFNYEHVLDVLKHYPKWDAEEPIDITCLDDIFGPDKRPRPERTTRRPGKKQKLETLSAASSGGSQTSTFSGQLSEKYGQAKDAQMAMLEVKKAREQKALEKEQKMLEKEQKMLEAQEKVLEMQEMQLLMLDPTMVNDPIRARIIRQRQALITKKYSNLPRDNDNDE</sequence>
<feature type="compositionally biased region" description="Basic residues" evidence="2">
    <location>
        <begin position="107"/>
        <end position="122"/>
    </location>
</feature>
<evidence type="ECO:0000313" key="3">
    <source>
        <dbReference type="EMBL" id="PWA92012.1"/>
    </source>
</evidence>
<keyword evidence="4" id="KW-1185">Reference proteome</keyword>
<feature type="compositionally biased region" description="Basic and acidic residues" evidence="2">
    <location>
        <begin position="279"/>
        <end position="290"/>
    </location>
</feature>
<feature type="region of interest" description="Disordered" evidence="2">
    <location>
        <begin position="1"/>
        <end position="125"/>
    </location>
</feature>
<feature type="compositionally biased region" description="Low complexity" evidence="2">
    <location>
        <begin position="301"/>
        <end position="318"/>
    </location>
</feature>
<dbReference type="Proteomes" id="UP000245207">
    <property type="component" value="Unassembled WGS sequence"/>
</dbReference>
<keyword evidence="1" id="KW-0175">Coiled coil</keyword>
<dbReference type="EMBL" id="PKPP01000498">
    <property type="protein sequence ID" value="PWA92012.1"/>
    <property type="molecule type" value="Genomic_DNA"/>
</dbReference>
<accession>A0A2U1Q231</accession>
<keyword evidence="3" id="KW-0238">DNA-binding</keyword>
<evidence type="ECO:0000313" key="4">
    <source>
        <dbReference type="Proteomes" id="UP000245207"/>
    </source>
</evidence>
<feature type="region of interest" description="Disordered" evidence="2">
    <location>
        <begin position="275"/>
        <end position="318"/>
    </location>
</feature>
<feature type="coiled-coil region" evidence="1">
    <location>
        <begin position="329"/>
        <end position="372"/>
    </location>
</feature>
<dbReference type="GO" id="GO:0003677">
    <property type="term" value="F:DNA binding"/>
    <property type="evidence" value="ECO:0007669"/>
    <property type="project" value="UniProtKB-KW"/>
</dbReference>
<evidence type="ECO:0000256" key="2">
    <source>
        <dbReference type="SAM" id="MobiDB-lite"/>
    </source>
</evidence>
<dbReference type="PANTHER" id="PTHR45023">
    <property type="match status" value="1"/>
</dbReference>
<protein>
    <submittedName>
        <fullName evidence="3">Myb-like domain, Myb/SANT-like DNA-binding domain protein</fullName>
    </submittedName>
</protein>
<name>A0A2U1Q231_ARTAN</name>
<dbReference type="AlphaFoldDB" id="A0A2U1Q231"/>